<protein>
    <submittedName>
        <fullName evidence="2">Uncharacterized protein</fullName>
    </submittedName>
</protein>
<evidence type="ECO:0000256" key="1">
    <source>
        <dbReference type="SAM" id="MobiDB-lite"/>
    </source>
</evidence>
<dbReference type="AlphaFoldDB" id="A0A7C9CLS5"/>
<accession>A0A7C9CLS5</accession>
<sequence length="184" mass="20289">MKVEPGRVREYCFVPWYYCPYWHHDSPAHPIQHSMYISQGDSRSGGSSDSDGRNTGEEIKGGHGADIGPRSGMYFGGTVRGEWSVLPYLVQHRRIVGHLDRCKYHHLVVDAYRGQSRHVEAQLPLRQLRPVPADGSGVGHHGAIGLVVGHQRLGAHHSLGGWVDGPRHPLGGRRGDACVAVRNL</sequence>
<organism evidence="2">
    <name type="scientific">Opuntia streptacantha</name>
    <name type="common">Prickly pear cactus</name>
    <name type="synonym">Opuntia cardona</name>
    <dbReference type="NCBI Taxonomy" id="393608"/>
    <lineage>
        <taxon>Eukaryota</taxon>
        <taxon>Viridiplantae</taxon>
        <taxon>Streptophyta</taxon>
        <taxon>Embryophyta</taxon>
        <taxon>Tracheophyta</taxon>
        <taxon>Spermatophyta</taxon>
        <taxon>Magnoliopsida</taxon>
        <taxon>eudicotyledons</taxon>
        <taxon>Gunneridae</taxon>
        <taxon>Pentapetalae</taxon>
        <taxon>Caryophyllales</taxon>
        <taxon>Cactineae</taxon>
        <taxon>Cactaceae</taxon>
        <taxon>Opuntioideae</taxon>
        <taxon>Opuntia</taxon>
    </lineage>
</organism>
<reference evidence="2" key="1">
    <citation type="journal article" date="2013" name="J. Plant Res.">
        <title>Effect of fungi and light on seed germination of three Opuntia species from semiarid lands of central Mexico.</title>
        <authorList>
            <person name="Delgado-Sanchez P."/>
            <person name="Jimenez-Bremont J.F."/>
            <person name="Guerrero-Gonzalez Mde L."/>
            <person name="Flores J."/>
        </authorList>
    </citation>
    <scope>NUCLEOTIDE SEQUENCE</scope>
    <source>
        <tissue evidence="2">Cladode</tissue>
    </source>
</reference>
<feature type="region of interest" description="Disordered" evidence="1">
    <location>
        <begin position="36"/>
        <end position="65"/>
    </location>
</feature>
<feature type="compositionally biased region" description="Basic and acidic residues" evidence="1">
    <location>
        <begin position="50"/>
        <end position="63"/>
    </location>
</feature>
<name>A0A7C9CLS5_OPUST</name>
<evidence type="ECO:0000313" key="2">
    <source>
        <dbReference type="EMBL" id="MBA4618983.1"/>
    </source>
</evidence>
<reference evidence="2" key="2">
    <citation type="submission" date="2020-07" db="EMBL/GenBank/DDBJ databases">
        <authorList>
            <person name="Vera ALvarez R."/>
            <person name="Arias-Moreno D.M."/>
            <person name="Jimenez-Jacinto V."/>
            <person name="Jimenez-Bremont J.F."/>
            <person name="Swaminathan K."/>
            <person name="Moose S.P."/>
            <person name="Guerrero-Gonzalez M.L."/>
            <person name="Marino-Ramirez L."/>
            <person name="Landsman D."/>
            <person name="Rodriguez-Kessler M."/>
            <person name="Delgado-Sanchez P."/>
        </authorList>
    </citation>
    <scope>NUCLEOTIDE SEQUENCE</scope>
    <source>
        <tissue evidence="2">Cladode</tissue>
    </source>
</reference>
<feature type="compositionally biased region" description="Low complexity" evidence="1">
    <location>
        <begin position="40"/>
        <end position="49"/>
    </location>
</feature>
<dbReference type="EMBL" id="GISG01023086">
    <property type="protein sequence ID" value="MBA4618983.1"/>
    <property type="molecule type" value="Transcribed_RNA"/>
</dbReference>
<proteinExistence type="predicted"/>